<evidence type="ECO:0000256" key="6">
    <source>
        <dbReference type="ARBA" id="ARBA00022898"/>
    </source>
</evidence>
<dbReference type="PIRSF" id="PIRSF005572">
    <property type="entry name" value="NifS"/>
    <property type="match status" value="1"/>
</dbReference>
<dbReference type="GO" id="GO:0031071">
    <property type="term" value="F:cysteine desulfurase activity"/>
    <property type="evidence" value="ECO:0007669"/>
    <property type="project" value="UniProtKB-EC"/>
</dbReference>
<keyword evidence="6" id="KW-0663">Pyridoxal phosphate</keyword>
<dbReference type="AlphaFoldDB" id="A0A1G2BUI1"/>
<comment type="catalytic activity">
    <reaction evidence="9">
        <text>(sulfur carrier)-H + L-cysteine = (sulfur carrier)-SH + L-alanine</text>
        <dbReference type="Rhea" id="RHEA:43892"/>
        <dbReference type="Rhea" id="RHEA-COMP:14737"/>
        <dbReference type="Rhea" id="RHEA-COMP:14739"/>
        <dbReference type="ChEBI" id="CHEBI:29917"/>
        <dbReference type="ChEBI" id="CHEBI:35235"/>
        <dbReference type="ChEBI" id="CHEBI:57972"/>
        <dbReference type="ChEBI" id="CHEBI:64428"/>
        <dbReference type="EC" id="2.8.1.7"/>
    </reaction>
</comment>
<dbReference type="InterPro" id="IPR015424">
    <property type="entry name" value="PyrdxlP-dep_Trfase"/>
</dbReference>
<dbReference type="Pfam" id="PF00266">
    <property type="entry name" value="Aminotran_5"/>
    <property type="match status" value="1"/>
</dbReference>
<evidence type="ECO:0000256" key="3">
    <source>
        <dbReference type="ARBA" id="ARBA00012239"/>
    </source>
</evidence>
<dbReference type="PANTHER" id="PTHR11601:SF34">
    <property type="entry name" value="CYSTEINE DESULFURASE"/>
    <property type="match status" value="1"/>
</dbReference>
<dbReference type="FunFam" id="3.40.640.10:FF:000084">
    <property type="entry name" value="IscS-like cysteine desulfurase"/>
    <property type="match status" value="1"/>
</dbReference>
<evidence type="ECO:0000256" key="4">
    <source>
        <dbReference type="ARBA" id="ARBA00022679"/>
    </source>
</evidence>
<name>A0A1G2BUI1_9BACT</name>
<feature type="domain" description="Aminotransferase class V" evidence="11">
    <location>
        <begin position="8"/>
        <end position="371"/>
    </location>
</feature>
<keyword evidence="4" id="KW-0808">Transferase</keyword>
<comment type="similarity">
    <text evidence="2">Belongs to the class-V pyridoxal-phosphate-dependent aminotransferase family. NifS/IscS subfamily.</text>
</comment>
<evidence type="ECO:0000256" key="1">
    <source>
        <dbReference type="ARBA" id="ARBA00001933"/>
    </source>
</evidence>
<evidence type="ECO:0000256" key="10">
    <source>
        <dbReference type="RuleBase" id="RU004504"/>
    </source>
</evidence>
<accession>A0A1G2BUI1</accession>
<comment type="caution">
    <text evidence="12">The sequence shown here is derived from an EMBL/GenBank/DDBJ whole genome shotgun (WGS) entry which is preliminary data.</text>
</comment>
<dbReference type="InterPro" id="IPR015421">
    <property type="entry name" value="PyrdxlP-dep_Trfase_major"/>
</dbReference>
<keyword evidence="7" id="KW-0408">Iron</keyword>
<proteinExistence type="inferred from homology"/>
<keyword evidence="5" id="KW-0479">Metal-binding</keyword>
<dbReference type="InterPro" id="IPR016454">
    <property type="entry name" value="Cysteine_dSase"/>
</dbReference>
<sequence>MKNRNKNIYLDYAATTPLSPEALLAMQPYLTTKFGNPSSLHSFGEQARQAIDEARQKVAKVLGCREKEIIFTASGTEADNLALKGIAEAGNFRGHLITSVIEHPAVLETARYLEDRGVKVAYIEVDKFGCVNPQDVLKAVRDDTFLVSVMYANNEIGTIQPIAEIAKSVKRKNKAILIHTDAVQAPGLLPLSVDKLGVDLLSLSAHKFYGPKGAGILYKRQGVNLAPQILGGGQEFGWRSGTENVAGIVGSAMALSKAENQRQKEVPRLSKLRDFLIASVKKAIPEAVLTGHPNKRLPNNASFCFPGLEGEALVFRLSERGFSCSSGSACSTGKFEASRVLLALGLDKNLALGSLRISLGRTTKLADLTRFIKILREEVEKLSS</sequence>
<evidence type="ECO:0000259" key="11">
    <source>
        <dbReference type="Pfam" id="PF00266"/>
    </source>
</evidence>
<organism evidence="12 13">
    <name type="scientific">Candidatus Komeilibacteria bacterium RIFCSPLOWO2_02_FULL_48_11</name>
    <dbReference type="NCBI Taxonomy" id="1798553"/>
    <lineage>
        <taxon>Bacteria</taxon>
        <taxon>Candidatus Komeiliibacteriota</taxon>
    </lineage>
</organism>
<gene>
    <name evidence="12" type="ORF">A3H70_03285</name>
</gene>
<reference evidence="12 13" key="1">
    <citation type="journal article" date="2016" name="Nat. Commun.">
        <title>Thousands of microbial genomes shed light on interconnected biogeochemical processes in an aquifer system.</title>
        <authorList>
            <person name="Anantharaman K."/>
            <person name="Brown C.T."/>
            <person name="Hug L.A."/>
            <person name="Sharon I."/>
            <person name="Castelle C.J."/>
            <person name="Probst A.J."/>
            <person name="Thomas B.C."/>
            <person name="Singh A."/>
            <person name="Wilkins M.J."/>
            <person name="Karaoz U."/>
            <person name="Brodie E.L."/>
            <person name="Williams K.H."/>
            <person name="Hubbard S.S."/>
            <person name="Banfield J.F."/>
        </authorList>
    </citation>
    <scope>NUCLEOTIDE SEQUENCE [LARGE SCALE GENOMIC DNA]</scope>
</reference>
<evidence type="ECO:0000313" key="13">
    <source>
        <dbReference type="Proteomes" id="UP000178109"/>
    </source>
</evidence>
<dbReference type="NCBIfam" id="NF002806">
    <property type="entry name" value="PRK02948.1"/>
    <property type="match status" value="1"/>
</dbReference>
<dbReference type="Gene3D" id="3.40.640.10">
    <property type="entry name" value="Type I PLP-dependent aspartate aminotransferase-like (Major domain)"/>
    <property type="match status" value="1"/>
</dbReference>
<dbReference type="Proteomes" id="UP000178109">
    <property type="component" value="Unassembled WGS sequence"/>
</dbReference>
<dbReference type="InterPro" id="IPR015422">
    <property type="entry name" value="PyrdxlP-dep_Trfase_small"/>
</dbReference>
<dbReference type="Gene3D" id="1.10.260.50">
    <property type="match status" value="1"/>
</dbReference>
<dbReference type="GO" id="GO:0051536">
    <property type="term" value="F:iron-sulfur cluster binding"/>
    <property type="evidence" value="ECO:0007669"/>
    <property type="project" value="UniProtKB-KW"/>
</dbReference>
<evidence type="ECO:0000256" key="5">
    <source>
        <dbReference type="ARBA" id="ARBA00022723"/>
    </source>
</evidence>
<evidence type="ECO:0000256" key="8">
    <source>
        <dbReference type="ARBA" id="ARBA00023014"/>
    </source>
</evidence>
<dbReference type="PANTHER" id="PTHR11601">
    <property type="entry name" value="CYSTEINE DESULFURYLASE FAMILY MEMBER"/>
    <property type="match status" value="1"/>
</dbReference>
<dbReference type="GO" id="GO:0046872">
    <property type="term" value="F:metal ion binding"/>
    <property type="evidence" value="ECO:0007669"/>
    <property type="project" value="UniProtKB-KW"/>
</dbReference>
<evidence type="ECO:0000256" key="7">
    <source>
        <dbReference type="ARBA" id="ARBA00023004"/>
    </source>
</evidence>
<comment type="cofactor">
    <cofactor evidence="1 10">
        <name>pyridoxal 5'-phosphate</name>
        <dbReference type="ChEBI" id="CHEBI:597326"/>
    </cofactor>
</comment>
<dbReference type="EC" id="2.8.1.7" evidence="3"/>
<protein>
    <recommendedName>
        <fullName evidence="3">cysteine desulfurase</fullName>
        <ecNumber evidence="3">2.8.1.7</ecNumber>
    </recommendedName>
</protein>
<dbReference type="InterPro" id="IPR000192">
    <property type="entry name" value="Aminotrans_V_dom"/>
</dbReference>
<dbReference type="PROSITE" id="PS00595">
    <property type="entry name" value="AA_TRANSFER_CLASS_5"/>
    <property type="match status" value="1"/>
</dbReference>
<evidence type="ECO:0000256" key="9">
    <source>
        <dbReference type="ARBA" id="ARBA00050776"/>
    </source>
</evidence>
<dbReference type="InterPro" id="IPR020578">
    <property type="entry name" value="Aminotrans_V_PyrdxlP_BS"/>
</dbReference>
<dbReference type="EMBL" id="MHKO01000025">
    <property type="protein sequence ID" value="OGY92239.1"/>
    <property type="molecule type" value="Genomic_DNA"/>
</dbReference>
<keyword evidence="8" id="KW-0411">Iron-sulfur</keyword>
<evidence type="ECO:0000313" key="12">
    <source>
        <dbReference type="EMBL" id="OGY92239.1"/>
    </source>
</evidence>
<dbReference type="SUPFAM" id="SSF53383">
    <property type="entry name" value="PLP-dependent transferases"/>
    <property type="match status" value="1"/>
</dbReference>
<evidence type="ECO:0000256" key="2">
    <source>
        <dbReference type="ARBA" id="ARBA00006490"/>
    </source>
</evidence>
<dbReference type="Gene3D" id="3.90.1150.10">
    <property type="entry name" value="Aspartate Aminotransferase, domain 1"/>
    <property type="match status" value="1"/>
</dbReference>
<dbReference type="STRING" id="1798553.A3H70_03285"/>